<proteinExistence type="predicted"/>
<accession>A0A9Q0BC68</accession>
<dbReference type="OrthoDB" id="433474at2759"/>
<dbReference type="Proteomes" id="UP001055219">
    <property type="component" value="Unassembled WGS sequence"/>
</dbReference>
<name>A0A9Q0BC68_9HYPO</name>
<dbReference type="PANTHER" id="PTHR28037">
    <property type="entry name" value="ALCOHOL O-ACETYLTRANSFERASE 1-RELATED"/>
    <property type="match status" value="1"/>
</dbReference>
<reference evidence="2" key="1">
    <citation type="journal article" date="2021" name="J Fungi (Basel)">
        <title>Genomic and Metabolomic Analyses of the Marine Fungus Emericellopsis cladophorae: Insights into Saltwater Adaptability Mechanisms and Its Biosynthetic Potential.</title>
        <authorList>
            <person name="Goncalves M.F.M."/>
            <person name="Hilario S."/>
            <person name="Van de Peer Y."/>
            <person name="Esteves A.C."/>
            <person name="Alves A."/>
        </authorList>
    </citation>
    <scope>NUCLEOTIDE SEQUENCE</scope>
    <source>
        <strain evidence="2">MUM 19.33</strain>
    </source>
</reference>
<dbReference type="InterPro" id="IPR010828">
    <property type="entry name" value="Atf2/Sli1-like"/>
</dbReference>
<dbReference type="InterPro" id="IPR029058">
    <property type="entry name" value="AB_hydrolase_fold"/>
</dbReference>
<dbReference type="InterPro" id="IPR013094">
    <property type="entry name" value="AB_hydrolase_3"/>
</dbReference>
<dbReference type="GeneID" id="75827504"/>
<dbReference type="PANTHER" id="PTHR28037:SF1">
    <property type="entry name" value="ALCOHOL O-ACETYLTRANSFERASE 1-RELATED"/>
    <property type="match status" value="1"/>
</dbReference>
<feature type="domain" description="Alpha/beta hydrolase fold-3" evidence="1">
    <location>
        <begin position="603"/>
        <end position="816"/>
    </location>
</feature>
<sequence>MEGMTKLARLRPLGKLEQISAACHHLGYFKNVGVSAHYQLSPSEPGSPTNLTLTTRGLRRLVYTAIKETVRRHRILSAIPVNEGSPEAYFGALPSIDLARTIAFHRRSKPVADGGEGEDRELDEVLQDQHNTNFKADEGNLPFWRLVVLHDLEDTKAFTVSFIYHHAIGDGVAGVAFHNTFRQSLNAAVVEAEVTSVITAPHQDATLPPPLEEIHPLPLNSAAAAPTTVSELTEWAGGAISTPCRTHWQSLYVAPDASKTFFQACKEKGLSVTSALSSALAHAVFDVLPKTQGALTCIIPVDLRPWLQLPPETSTAAMGTYFDAMRVRFTRTESTADAWASGHKVAEALHAYRKNVSPSGEPYTSVAAFQGIPDVAMIFESLPGKPRDAALEVTNIGVFPSAGSETGEADVAVWKVGKVLLSRSAVVSGAAVTISVATGGNGSMTVGFSWQDGVVESDLVNQVKERIDLHVLSVHADQRSPLSFPLDIIEQRQGFSSAGMDPYPHPYSQASKLDSRIKDPRPPIEPTLAPIIDLCQLPEALSLDLMRGTGQDEIFAYTADTVLQSAPTLKHTEYSIPEHNGISVLLSVFSPKKPTSQALPALYHIHGGGMVSGDRFTALPELLDLLRGIECVVVSVEYRLAPETRAPLPAEDCYAGLAWTWEHAGDLGVDPSRIVVWGVSGGAALAAAVCLMTRDRQRRDADAPTPFVKAQMLVTPMLDDRCHTVSDKQFEYGSPMSGVALRMAWDHVLGQDRGTDKVNSYQAPAREQDLSDLPPTYIDVGECEAFRDPAVLYAMNMWRCGSTCELHVWPGAFHMFDGMDNPGVPLIQSAILAKKSWLARMMSDG</sequence>
<gene>
    <name evidence="2" type="ORF">J7T54_000985</name>
</gene>
<dbReference type="GO" id="GO:0016787">
    <property type="term" value="F:hydrolase activity"/>
    <property type="evidence" value="ECO:0007669"/>
    <property type="project" value="InterPro"/>
</dbReference>
<evidence type="ECO:0000313" key="2">
    <source>
        <dbReference type="EMBL" id="KAI6779255.1"/>
    </source>
</evidence>
<dbReference type="Pfam" id="PF07859">
    <property type="entry name" value="Abhydrolase_3"/>
    <property type="match status" value="1"/>
</dbReference>
<dbReference type="Gene3D" id="3.30.559.30">
    <property type="entry name" value="Nonribosomal peptide synthetase, condensation domain"/>
    <property type="match status" value="1"/>
</dbReference>
<comment type="caution">
    <text evidence="2">The sequence shown here is derived from an EMBL/GenBank/DDBJ whole genome shotgun (WGS) entry which is preliminary data.</text>
</comment>
<dbReference type="Gene3D" id="3.30.559.10">
    <property type="entry name" value="Chloramphenicol acetyltransferase-like domain"/>
    <property type="match status" value="1"/>
</dbReference>
<protein>
    <recommendedName>
        <fullName evidence="1">Alpha/beta hydrolase fold-3 domain-containing protein</fullName>
    </recommendedName>
</protein>
<dbReference type="Pfam" id="PF07247">
    <property type="entry name" value="AATase"/>
    <property type="match status" value="1"/>
</dbReference>
<evidence type="ECO:0000313" key="3">
    <source>
        <dbReference type="Proteomes" id="UP001055219"/>
    </source>
</evidence>
<dbReference type="InterPro" id="IPR052058">
    <property type="entry name" value="Alcohol_O-acetyltransferase"/>
</dbReference>
<organism evidence="2 3">
    <name type="scientific">Emericellopsis cladophorae</name>
    <dbReference type="NCBI Taxonomy" id="2686198"/>
    <lineage>
        <taxon>Eukaryota</taxon>
        <taxon>Fungi</taxon>
        <taxon>Dikarya</taxon>
        <taxon>Ascomycota</taxon>
        <taxon>Pezizomycotina</taxon>
        <taxon>Sordariomycetes</taxon>
        <taxon>Hypocreomycetidae</taxon>
        <taxon>Hypocreales</taxon>
        <taxon>Bionectriaceae</taxon>
        <taxon>Emericellopsis</taxon>
    </lineage>
</organism>
<dbReference type="AlphaFoldDB" id="A0A9Q0BC68"/>
<dbReference type="GO" id="GO:0008080">
    <property type="term" value="F:N-acetyltransferase activity"/>
    <property type="evidence" value="ECO:0007669"/>
    <property type="project" value="TreeGrafter"/>
</dbReference>
<dbReference type="Gene3D" id="3.40.50.1820">
    <property type="entry name" value="alpha/beta hydrolase"/>
    <property type="match status" value="1"/>
</dbReference>
<dbReference type="RefSeq" id="XP_051360111.1">
    <property type="nucleotide sequence ID" value="XM_051508768.1"/>
</dbReference>
<reference evidence="2" key="2">
    <citation type="submission" date="2022-07" db="EMBL/GenBank/DDBJ databases">
        <authorList>
            <person name="Goncalves M.F.M."/>
            <person name="Hilario S."/>
            <person name="Van De Peer Y."/>
            <person name="Esteves A.C."/>
            <person name="Alves A."/>
        </authorList>
    </citation>
    <scope>NUCLEOTIDE SEQUENCE</scope>
    <source>
        <strain evidence="2">MUM 19.33</strain>
    </source>
</reference>
<dbReference type="EMBL" id="JAGIXG020000049">
    <property type="protein sequence ID" value="KAI6779255.1"/>
    <property type="molecule type" value="Genomic_DNA"/>
</dbReference>
<dbReference type="InterPro" id="IPR023213">
    <property type="entry name" value="CAT-like_dom_sf"/>
</dbReference>
<dbReference type="SUPFAM" id="SSF52777">
    <property type="entry name" value="CoA-dependent acyltransferases"/>
    <property type="match status" value="2"/>
</dbReference>
<dbReference type="SUPFAM" id="SSF53474">
    <property type="entry name" value="alpha/beta-Hydrolases"/>
    <property type="match status" value="1"/>
</dbReference>
<keyword evidence="3" id="KW-1185">Reference proteome</keyword>
<evidence type="ECO:0000259" key="1">
    <source>
        <dbReference type="Pfam" id="PF07859"/>
    </source>
</evidence>